<evidence type="ECO:0000313" key="2">
    <source>
        <dbReference type="EMBL" id="NDK54871.1"/>
    </source>
</evidence>
<protein>
    <submittedName>
        <fullName evidence="2">Type IX secretion system membrane protein PorP/SprF</fullName>
    </submittedName>
</protein>
<organism evidence="2 3">
    <name type="scientific">Pontibacter fetidus</name>
    <dbReference type="NCBI Taxonomy" id="2700082"/>
    <lineage>
        <taxon>Bacteria</taxon>
        <taxon>Pseudomonadati</taxon>
        <taxon>Bacteroidota</taxon>
        <taxon>Cytophagia</taxon>
        <taxon>Cytophagales</taxon>
        <taxon>Hymenobacteraceae</taxon>
        <taxon>Pontibacter</taxon>
    </lineage>
</organism>
<feature type="chain" id="PRO_5025666554" evidence="1">
    <location>
        <begin position="22"/>
        <end position="337"/>
    </location>
</feature>
<dbReference type="AlphaFoldDB" id="A0A6B2GY10"/>
<dbReference type="InterPro" id="IPR019861">
    <property type="entry name" value="PorP/SprF_Bacteroidetes"/>
</dbReference>
<dbReference type="NCBIfam" id="TIGR03519">
    <property type="entry name" value="T9SS_PorP_fam"/>
    <property type="match status" value="1"/>
</dbReference>
<keyword evidence="3" id="KW-1185">Reference proteome</keyword>
<reference evidence="2 3" key="1">
    <citation type="submission" date="2020-01" db="EMBL/GenBank/DDBJ databases">
        <authorList>
            <person name="Kim M.K."/>
        </authorList>
    </citation>
    <scope>NUCLEOTIDE SEQUENCE [LARGE SCALE GENOMIC DNA]</scope>
    <source>
        <strain evidence="2 3">BT213</strain>
    </source>
</reference>
<dbReference type="EMBL" id="JAAEAA010000003">
    <property type="protein sequence ID" value="NDK54871.1"/>
    <property type="molecule type" value="Genomic_DNA"/>
</dbReference>
<feature type="signal peptide" evidence="1">
    <location>
        <begin position="1"/>
        <end position="21"/>
    </location>
</feature>
<evidence type="ECO:0000313" key="3">
    <source>
        <dbReference type="Proteomes" id="UP000478546"/>
    </source>
</evidence>
<dbReference type="RefSeq" id="WP_162344924.1">
    <property type="nucleotide sequence ID" value="NZ_JAAEAA010000003.1"/>
</dbReference>
<proteinExistence type="predicted"/>
<dbReference type="Pfam" id="PF11751">
    <property type="entry name" value="PorP_SprF"/>
    <property type="match status" value="1"/>
</dbReference>
<keyword evidence="1" id="KW-0732">Signal</keyword>
<dbReference type="Proteomes" id="UP000478546">
    <property type="component" value="Unassembled WGS sequence"/>
</dbReference>
<evidence type="ECO:0000256" key="1">
    <source>
        <dbReference type="SAM" id="SignalP"/>
    </source>
</evidence>
<name>A0A6B2GY10_9BACT</name>
<comment type="caution">
    <text evidence="2">The sequence shown here is derived from an EMBL/GenBank/DDBJ whole genome shotgun (WGS) entry which is preliminary data.</text>
</comment>
<sequence length="337" mass="36711">MFLKKRFVCIVACLWCFVASAQDVHFSQQYANRLYLNPAFAGLNHDWSVSINHRTQWPALNGAFVTNQLAADLLLPNTKSAISLVLQQDKAGIGGLQKLAASAGYAYHTPLTNNLALSAGLQTTVARLSINYNNLVFGDQLSDNGQVAVTSAEANSFEPTNYVSFTTGALLYTNQLWLGLSAAHLNKPAYGFGEKTSLPIRFTANTGYKFYVSSYRTNDRAAAFSISPTATFTHQKNFNRLDAGLYTNYSPVSLGLLYKGVPLTGGTNNEKALAVIAGLQLNQVKVGFSHDVGISDFYRQSGGATEISIIFERLDTNKVFRSRSRSKISQGIVCPAF</sequence>
<accession>A0A6B2GY10</accession>
<gene>
    <name evidence="2" type="ORF">GWO68_02975</name>
</gene>